<organism evidence="6 7">
    <name type="scientific">Neobacillus niacini</name>
    <dbReference type="NCBI Taxonomy" id="86668"/>
    <lineage>
        <taxon>Bacteria</taxon>
        <taxon>Bacillati</taxon>
        <taxon>Bacillota</taxon>
        <taxon>Bacilli</taxon>
        <taxon>Bacillales</taxon>
        <taxon>Bacillaceae</taxon>
        <taxon>Neobacillus</taxon>
    </lineage>
</organism>
<dbReference type="GO" id="GO:0009231">
    <property type="term" value="P:riboflavin biosynthetic process"/>
    <property type="evidence" value="ECO:0007669"/>
    <property type="project" value="TreeGrafter"/>
</dbReference>
<dbReference type="PANTHER" id="PTHR35005">
    <property type="entry name" value="3-DEHYDRO-SCYLLO-INOSOSE HYDROLASE"/>
    <property type="match status" value="1"/>
</dbReference>
<evidence type="ECO:0000256" key="4">
    <source>
        <dbReference type="ARBA" id="ARBA00022833"/>
    </source>
</evidence>
<dbReference type="PANTHER" id="PTHR35005:SF1">
    <property type="entry name" value="2-AMINO-5-FORMYLAMINO-6-RIBOSYLAMINOPYRIMIDIN-4(3H)-ONE 5'-MONOPHOSPHATE DEFORMYLASE"/>
    <property type="match status" value="1"/>
</dbReference>
<dbReference type="Gene3D" id="3.40.50.10310">
    <property type="entry name" value="Creatininase"/>
    <property type="match status" value="1"/>
</dbReference>
<dbReference type="Pfam" id="PF02633">
    <property type="entry name" value="Creatininase"/>
    <property type="match status" value="1"/>
</dbReference>
<protein>
    <submittedName>
        <fullName evidence="6">Creatinine amidohydrolase</fullName>
        <ecNumber evidence="6">3.5.2.10</ecNumber>
    </submittedName>
</protein>
<gene>
    <name evidence="6" type="ORF">F4694_002509</name>
</gene>
<dbReference type="EC" id="3.5.2.10" evidence="6"/>
<evidence type="ECO:0000256" key="2">
    <source>
        <dbReference type="ARBA" id="ARBA00022723"/>
    </source>
</evidence>
<comment type="similarity">
    <text evidence="5">Belongs to the creatininase superfamily.</text>
</comment>
<dbReference type="GO" id="GO:0047789">
    <property type="term" value="F:creatininase activity"/>
    <property type="evidence" value="ECO:0007669"/>
    <property type="project" value="UniProtKB-EC"/>
</dbReference>
<dbReference type="InterPro" id="IPR003785">
    <property type="entry name" value="Creatininase/forma_Hydrolase"/>
</dbReference>
<accession>A0A852TER3</accession>
<dbReference type="GO" id="GO:0046872">
    <property type="term" value="F:metal ion binding"/>
    <property type="evidence" value="ECO:0007669"/>
    <property type="project" value="UniProtKB-KW"/>
</dbReference>
<keyword evidence="4" id="KW-0862">Zinc</keyword>
<evidence type="ECO:0000256" key="5">
    <source>
        <dbReference type="ARBA" id="ARBA00024029"/>
    </source>
</evidence>
<evidence type="ECO:0000256" key="3">
    <source>
        <dbReference type="ARBA" id="ARBA00022801"/>
    </source>
</evidence>
<dbReference type="Proteomes" id="UP000548423">
    <property type="component" value="Unassembled WGS sequence"/>
</dbReference>
<keyword evidence="3 6" id="KW-0378">Hydrolase</keyword>
<sequence length="261" mass="28998">MEKIIWSDYTTYELKEIIEKENPVVIVTVGATEQHGPHLPLNTDTDIGFNIAKRIAASSPVKTLVVPPVWAGFSPHHMDFTGTISLKQSTLFAVTYDIIDCLIKHGIKRIILLNSHGGNMSLLKTVADEIGVVHKISPLYVTYWNLISDVIGEIRQSELGGMSHACELETSLKMIFSEDDVRFELAKDVMITGNSFYGVDMFAGNKVGIYRPFKDWTETGQIGAPTLASVETGEKIINAVINRFVKLIEQEWAGELVNENC</sequence>
<dbReference type="InterPro" id="IPR024087">
    <property type="entry name" value="Creatininase-like_sf"/>
</dbReference>
<dbReference type="AlphaFoldDB" id="A0A852TER3"/>
<dbReference type="EMBL" id="JACCBX010000005">
    <property type="protein sequence ID" value="NYE05734.1"/>
    <property type="molecule type" value="Genomic_DNA"/>
</dbReference>
<evidence type="ECO:0000256" key="1">
    <source>
        <dbReference type="ARBA" id="ARBA00001947"/>
    </source>
</evidence>
<name>A0A852TER3_9BACI</name>
<dbReference type="GO" id="GO:0016811">
    <property type="term" value="F:hydrolase activity, acting on carbon-nitrogen (but not peptide) bonds, in linear amides"/>
    <property type="evidence" value="ECO:0007669"/>
    <property type="project" value="TreeGrafter"/>
</dbReference>
<comment type="caution">
    <text evidence="6">The sequence shown here is derived from an EMBL/GenBank/DDBJ whole genome shotgun (WGS) entry which is preliminary data.</text>
</comment>
<reference evidence="7" key="2">
    <citation type="submission" date="2020-08" db="EMBL/GenBank/DDBJ databases">
        <title>The Agave Microbiome: Exploring the role of microbial communities in plant adaptations to desert environments.</title>
        <authorList>
            <person name="Partida-Martinez L.P."/>
        </authorList>
    </citation>
    <scope>NUCLEOTIDE SEQUENCE [LARGE SCALE GENOMIC DNA]</scope>
    <source>
        <strain evidence="7">AT2.8</strain>
    </source>
</reference>
<evidence type="ECO:0000313" key="6">
    <source>
        <dbReference type="EMBL" id="NYE05734.1"/>
    </source>
</evidence>
<dbReference type="SUPFAM" id="SSF102215">
    <property type="entry name" value="Creatininase"/>
    <property type="match status" value="1"/>
</dbReference>
<reference evidence="7" key="1">
    <citation type="submission" date="2020-07" db="EMBL/GenBank/DDBJ databases">
        <authorList>
            <person name="Partida-Martinez L."/>
            <person name="Huntemann M."/>
            <person name="Clum A."/>
            <person name="Wang J."/>
            <person name="Palaniappan K."/>
            <person name="Ritter S."/>
            <person name="Chen I.-M."/>
            <person name="Stamatis D."/>
            <person name="Reddy T."/>
            <person name="O'Malley R."/>
            <person name="Daum C."/>
            <person name="Shapiro N."/>
            <person name="Ivanova N."/>
            <person name="Kyrpides N."/>
            <person name="Woyke T."/>
        </authorList>
    </citation>
    <scope>NUCLEOTIDE SEQUENCE [LARGE SCALE GENOMIC DNA]</scope>
    <source>
        <strain evidence="7">AT2.8</strain>
    </source>
</reference>
<comment type="cofactor">
    <cofactor evidence="1">
        <name>Zn(2+)</name>
        <dbReference type="ChEBI" id="CHEBI:29105"/>
    </cofactor>
</comment>
<keyword evidence="2" id="KW-0479">Metal-binding</keyword>
<evidence type="ECO:0000313" key="7">
    <source>
        <dbReference type="Proteomes" id="UP000548423"/>
    </source>
</evidence>
<proteinExistence type="inferred from homology"/>